<proteinExistence type="predicted"/>
<organism evidence="2 3">
    <name type="scientific">Henriciella marina</name>
    <dbReference type="NCBI Taxonomy" id="453851"/>
    <lineage>
        <taxon>Bacteria</taxon>
        <taxon>Pseudomonadati</taxon>
        <taxon>Pseudomonadota</taxon>
        <taxon>Alphaproteobacteria</taxon>
        <taxon>Hyphomonadales</taxon>
        <taxon>Hyphomonadaceae</taxon>
        <taxon>Henriciella</taxon>
    </lineage>
</organism>
<dbReference type="Gene3D" id="3.40.960.10">
    <property type="entry name" value="VSR Endonuclease"/>
    <property type="match status" value="1"/>
</dbReference>
<dbReference type="InterPro" id="IPR011335">
    <property type="entry name" value="Restrct_endonuc-II-like"/>
</dbReference>
<dbReference type="PANTHER" id="PTHR38590:SF1">
    <property type="entry name" value="BLL0828 PROTEIN"/>
    <property type="match status" value="1"/>
</dbReference>
<feature type="domain" description="DUF559" evidence="1">
    <location>
        <begin position="6"/>
        <end position="109"/>
    </location>
</feature>
<dbReference type="PANTHER" id="PTHR38590">
    <property type="entry name" value="BLL0828 PROTEIN"/>
    <property type="match status" value="1"/>
</dbReference>
<dbReference type="Proteomes" id="UP001083770">
    <property type="component" value="Unassembled WGS sequence"/>
</dbReference>
<reference evidence="2" key="1">
    <citation type="submission" date="2022-12" db="EMBL/GenBank/DDBJ databases">
        <title>Bacterial isolates from different developmental stages of Nematostella vectensis.</title>
        <authorList>
            <person name="Fraune S."/>
        </authorList>
    </citation>
    <scope>NUCLEOTIDE SEQUENCE</scope>
    <source>
        <strain evidence="2">G21632-S1</strain>
    </source>
</reference>
<accession>A0ABT4LUQ6</accession>
<evidence type="ECO:0000313" key="3">
    <source>
        <dbReference type="Proteomes" id="UP001083770"/>
    </source>
</evidence>
<dbReference type="CDD" id="cd01038">
    <property type="entry name" value="Endonuclease_DUF559"/>
    <property type="match status" value="1"/>
</dbReference>
<evidence type="ECO:0000313" key="2">
    <source>
        <dbReference type="EMBL" id="MCZ4298036.1"/>
    </source>
</evidence>
<dbReference type="EMBL" id="JAPWGW010000002">
    <property type="protein sequence ID" value="MCZ4298036.1"/>
    <property type="molecule type" value="Genomic_DNA"/>
</dbReference>
<sequence length="125" mass="14454">MATRTQTRRARQLRRDMTPPERKLWAILRTEPFKPFHLRRQAPIGGWFADFLSHRANLVIEIDGDTHLPGSDCARDAALQKLGFETLRFWNSEVWEDAGGVAERILYELTLRYAPPQPSPEGRGR</sequence>
<evidence type="ECO:0000259" key="1">
    <source>
        <dbReference type="Pfam" id="PF04480"/>
    </source>
</evidence>
<protein>
    <submittedName>
        <fullName evidence="2">DUF559 domain-containing protein</fullName>
    </submittedName>
</protein>
<comment type="caution">
    <text evidence="2">The sequence shown here is derived from an EMBL/GenBank/DDBJ whole genome shotgun (WGS) entry which is preliminary data.</text>
</comment>
<dbReference type="Pfam" id="PF04480">
    <property type="entry name" value="DUF559"/>
    <property type="match status" value="1"/>
</dbReference>
<name>A0ABT4LUQ6_9PROT</name>
<dbReference type="InterPro" id="IPR007569">
    <property type="entry name" value="DUF559"/>
</dbReference>
<dbReference type="InterPro" id="IPR047216">
    <property type="entry name" value="Endonuclease_DUF559_bact"/>
</dbReference>
<dbReference type="RefSeq" id="WP_269402153.1">
    <property type="nucleotide sequence ID" value="NZ_JAPWGW010000002.1"/>
</dbReference>
<gene>
    <name evidence="2" type="ORF">O4G74_08205</name>
</gene>
<dbReference type="SUPFAM" id="SSF52980">
    <property type="entry name" value="Restriction endonuclease-like"/>
    <property type="match status" value="1"/>
</dbReference>
<keyword evidence="3" id="KW-1185">Reference proteome</keyword>